<dbReference type="NCBIfam" id="TIGR00678">
    <property type="entry name" value="holB"/>
    <property type="match status" value="1"/>
</dbReference>
<keyword evidence="2" id="KW-1185">Reference proteome</keyword>
<dbReference type="PANTHER" id="PTHR11669:SF8">
    <property type="entry name" value="DNA POLYMERASE III SUBUNIT DELTA"/>
    <property type="match status" value="1"/>
</dbReference>
<name>A0ABV8J9L2_9BACL</name>
<dbReference type="InterPro" id="IPR027417">
    <property type="entry name" value="P-loop_NTPase"/>
</dbReference>
<organism evidence="1 2">
    <name type="scientific">Salinithrix halophila</name>
    <dbReference type="NCBI Taxonomy" id="1485204"/>
    <lineage>
        <taxon>Bacteria</taxon>
        <taxon>Bacillati</taxon>
        <taxon>Bacillota</taxon>
        <taxon>Bacilli</taxon>
        <taxon>Bacillales</taxon>
        <taxon>Thermoactinomycetaceae</taxon>
        <taxon>Salinithrix</taxon>
    </lineage>
</organism>
<dbReference type="GO" id="GO:0003887">
    <property type="term" value="F:DNA-directed DNA polymerase activity"/>
    <property type="evidence" value="ECO:0007669"/>
    <property type="project" value="UniProtKB-EC"/>
</dbReference>
<dbReference type="Proteomes" id="UP001595843">
    <property type="component" value="Unassembled WGS sequence"/>
</dbReference>
<reference evidence="2" key="1">
    <citation type="journal article" date="2019" name="Int. J. Syst. Evol. Microbiol.">
        <title>The Global Catalogue of Microorganisms (GCM) 10K type strain sequencing project: providing services to taxonomists for standard genome sequencing and annotation.</title>
        <authorList>
            <consortium name="The Broad Institute Genomics Platform"/>
            <consortium name="The Broad Institute Genome Sequencing Center for Infectious Disease"/>
            <person name="Wu L."/>
            <person name="Ma J."/>
        </authorList>
    </citation>
    <scope>NUCLEOTIDE SEQUENCE [LARGE SCALE GENOMIC DNA]</scope>
    <source>
        <strain evidence="2">IBRC-M 10813</strain>
    </source>
</reference>
<evidence type="ECO:0000313" key="1">
    <source>
        <dbReference type="EMBL" id="MFC4075568.1"/>
    </source>
</evidence>
<dbReference type="SUPFAM" id="SSF52540">
    <property type="entry name" value="P-loop containing nucleoside triphosphate hydrolases"/>
    <property type="match status" value="1"/>
</dbReference>
<evidence type="ECO:0000313" key="2">
    <source>
        <dbReference type="Proteomes" id="UP001595843"/>
    </source>
</evidence>
<dbReference type="EC" id="2.7.7.7" evidence="1"/>
<gene>
    <name evidence="1" type="primary">holB</name>
    <name evidence="1" type="ORF">ACFOUO_01945</name>
</gene>
<dbReference type="Pfam" id="PF13177">
    <property type="entry name" value="DNA_pol3_delta2"/>
    <property type="match status" value="1"/>
</dbReference>
<proteinExistence type="predicted"/>
<keyword evidence="1" id="KW-0808">Transferase</keyword>
<keyword evidence="1" id="KW-0548">Nucleotidyltransferase</keyword>
<dbReference type="InterPro" id="IPR050238">
    <property type="entry name" value="DNA_Rep/Repair_Clamp_Loader"/>
</dbReference>
<dbReference type="PANTHER" id="PTHR11669">
    <property type="entry name" value="REPLICATION FACTOR C / DNA POLYMERASE III GAMMA-TAU SUBUNIT"/>
    <property type="match status" value="1"/>
</dbReference>
<accession>A0ABV8J9L2</accession>
<protein>
    <submittedName>
        <fullName evidence="1">DNA polymerase III subunit delta</fullName>
        <ecNumber evidence="1">2.7.7.7</ecNumber>
    </submittedName>
</protein>
<comment type="caution">
    <text evidence="1">The sequence shown here is derived from an EMBL/GenBank/DDBJ whole genome shotgun (WGS) entry which is preliminary data.</text>
</comment>
<dbReference type="RefSeq" id="WP_380701599.1">
    <property type="nucleotide sequence ID" value="NZ_JBHSAP010000004.1"/>
</dbReference>
<dbReference type="Gene3D" id="3.40.50.300">
    <property type="entry name" value="P-loop containing nucleotide triphosphate hydrolases"/>
    <property type="match status" value="1"/>
</dbReference>
<sequence length="340" mass="37619">MALTDMIGQDRVVRLLKQGLASGRVAHAYCFTGPRGVGKAGAAMELAKALNCENQDGEACGKCRQCQRIEHRNHPGVRDLSPDGQTIKIDQVRRLQRDFAYSPAGGGTRVIIIRQAETMTLQAANSLLKFLEEPVSRMVAVLVTENVNAILPTILSRCQLLRFSSLAPDHIAQRLLEKGVDKDCARIASRLAGGIPEAEALAREDGFALLCERVIKWSGEIVSGKSDALLTIQMQLLNEEPSREQLERTLDLLLLWLRDLMYEQLGREGTVFIRYGDTRRRQASRWTFASLTKGMESVMEARRQLAGPVQPQAILEQMVLAMQGGSTHVISRRSPFQASG</sequence>
<dbReference type="InterPro" id="IPR004622">
    <property type="entry name" value="DNA_pol_HolB"/>
</dbReference>
<dbReference type="EMBL" id="JBHSAP010000004">
    <property type="protein sequence ID" value="MFC4075568.1"/>
    <property type="molecule type" value="Genomic_DNA"/>
</dbReference>